<keyword evidence="11" id="KW-0131">Cell cycle</keyword>
<evidence type="ECO:0000256" key="9">
    <source>
        <dbReference type="ARBA" id="ARBA00023163"/>
    </source>
</evidence>
<keyword evidence="3" id="KW-0479">Metal-binding</keyword>
<dbReference type="SMART" id="SM00692">
    <property type="entry name" value="DM3"/>
    <property type="match status" value="1"/>
</dbReference>
<dbReference type="Proteomes" id="UP000069940">
    <property type="component" value="Unassembled WGS sequence"/>
</dbReference>
<dbReference type="GeneID" id="109420676"/>
<keyword evidence="5" id="KW-0862">Zinc</keyword>
<evidence type="ECO:0000256" key="1">
    <source>
        <dbReference type="ARBA" id="ARBA00004642"/>
    </source>
</evidence>
<dbReference type="InterPro" id="IPR038441">
    <property type="entry name" value="THAP_Znf_sf"/>
</dbReference>
<keyword evidence="15" id="KW-1185">Reference proteome</keyword>
<evidence type="ECO:0000256" key="7">
    <source>
        <dbReference type="ARBA" id="ARBA00023054"/>
    </source>
</evidence>
<evidence type="ECO:0000256" key="3">
    <source>
        <dbReference type="ARBA" id="ARBA00022723"/>
    </source>
</evidence>
<keyword evidence="9" id="KW-0804">Transcription</keyword>
<evidence type="ECO:0000313" key="14">
    <source>
        <dbReference type="EnsemblMetazoa" id="AALFPA23_010746.P15100"/>
    </source>
</evidence>
<feature type="domain" description="THAP-type" evidence="13">
    <location>
        <begin position="1"/>
        <end position="79"/>
    </location>
</feature>
<proteinExistence type="inferred from homology"/>
<sequence>MSVCCVCRKRRIVGSDIVHHGFPLDSAMAARWCETLGFDRIPTHHAKVCGEHFRYEDYTSYDGVTRNKMLKPEAVPSLNLDRDRGCNAQSKLTKDELLRKICQNPT</sequence>
<dbReference type="SUPFAM" id="SSF57716">
    <property type="entry name" value="Glucocorticoid receptor-like (DNA-binding domain)"/>
    <property type="match status" value="1"/>
</dbReference>
<keyword evidence="10" id="KW-0539">Nucleus</keyword>
<name>A0ABM1YNH6_AEDAL</name>
<reference evidence="15" key="1">
    <citation type="journal article" date="2015" name="Proc. Natl. Acad. Sci. U.S.A.">
        <title>Genome sequence of the Asian Tiger mosquito, Aedes albopictus, reveals insights into its biology, genetics, and evolution.</title>
        <authorList>
            <person name="Chen X.G."/>
            <person name="Jiang X."/>
            <person name="Gu J."/>
            <person name="Xu M."/>
            <person name="Wu Y."/>
            <person name="Deng Y."/>
            <person name="Zhang C."/>
            <person name="Bonizzoni M."/>
            <person name="Dermauw W."/>
            <person name="Vontas J."/>
            <person name="Armbruster P."/>
            <person name="Huang X."/>
            <person name="Yang Y."/>
            <person name="Zhang H."/>
            <person name="He W."/>
            <person name="Peng H."/>
            <person name="Liu Y."/>
            <person name="Wu K."/>
            <person name="Chen J."/>
            <person name="Lirakis M."/>
            <person name="Topalis P."/>
            <person name="Van Leeuwen T."/>
            <person name="Hall A.B."/>
            <person name="Jiang X."/>
            <person name="Thorpe C."/>
            <person name="Mueller R.L."/>
            <person name="Sun C."/>
            <person name="Waterhouse R.M."/>
            <person name="Yan G."/>
            <person name="Tu Z.J."/>
            <person name="Fang X."/>
            <person name="James A.A."/>
        </authorList>
    </citation>
    <scope>NUCLEOTIDE SEQUENCE [LARGE SCALE GENOMIC DNA]</scope>
    <source>
        <strain evidence="15">Foshan</strain>
    </source>
</reference>
<evidence type="ECO:0000256" key="8">
    <source>
        <dbReference type="ARBA" id="ARBA00023125"/>
    </source>
</evidence>
<dbReference type="InterPro" id="IPR026516">
    <property type="entry name" value="THAP1/10"/>
</dbReference>
<keyword evidence="6" id="KW-0805">Transcription regulation</keyword>
<dbReference type="Pfam" id="PF05485">
    <property type="entry name" value="THAP"/>
    <property type="match status" value="1"/>
</dbReference>
<comment type="subcellular location">
    <subcellularLocation>
        <location evidence="1">Nucleus</location>
        <location evidence="1">Nucleoplasm</location>
    </subcellularLocation>
</comment>
<reference evidence="14" key="2">
    <citation type="submission" date="2025-05" db="UniProtKB">
        <authorList>
            <consortium name="EnsemblMetazoa"/>
        </authorList>
    </citation>
    <scope>IDENTIFICATION</scope>
    <source>
        <strain evidence="14">Foshan</strain>
    </source>
</reference>
<evidence type="ECO:0000256" key="5">
    <source>
        <dbReference type="ARBA" id="ARBA00022833"/>
    </source>
</evidence>
<organism evidence="14 15">
    <name type="scientific">Aedes albopictus</name>
    <name type="common">Asian tiger mosquito</name>
    <name type="synonym">Stegomyia albopicta</name>
    <dbReference type="NCBI Taxonomy" id="7160"/>
    <lineage>
        <taxon>Eukaryota</taxon>
        <taxon>Metazoa</taxon>
        <taxon>Ecdysozoa</taxon>
        <taxon>Arthropoda</taxon>
        <taxon>Hexapoda</taxon>
        <taxon>Insecta</taxon>
        <taxon>Pterygota</taxon>
        <taxon>Neoptera</taxon>
        <taxon>Endopterygota</taxon>
        <taxon>Diptera</taxon>
        <taxon>Nematocera</taxon>
        <taxon>Culicoidea</taxon>
        <taxon>Culicidae</taxon>
        <taxon>Culicinae</taxon>
        <taxon>Aedini</taxon>
        <taxon>Aedes</taxon>
        <taxon>Stegomyia</taxon>
    </lineage>
</organism>
<keyword evidence="7" id="KW-0175">Coiled coil</keyword>
<accession>A0ABM1YNH6</accession>
<evidence type="ECO:0000256" key="2">
    <source>
        <dbReference type="ARBA" id="ARBA00006177"/>
    </source>
</evidence>
<evidence type="ECO:0000256" key="10">
    <source>
        <dbReference type="ARBA" id="ARBA00023242"/>
    </source>
</evidence>
<dbReference type="InterPro" id="IPR006612">
    <property type="entry name" value="THAP_Znf"/>
</dbReference>
<dbReference type="RefSeq" id="XP_062706224.1">
    <property type="nucleotide sequence ID" value="XM_062850240.1"/>
</dbReference>
<dbReference type="SMART" id="SM00980">
    <property type="entry name" value="THAP"/>
    <property type="match status" value="1"/>
</dbReference>
<dbReference type="EnsemblMetazoa" id="AALFPA23_010746.R15100">
    <property type="protein sequence ID" value="AALFPA23_010746.P15100"/>
    <property type="gene ID" value="AALFPA23_010746"/>
</dbReference>
<evidence type="ECO:0000256" key="6">
    <source>
        <dbReference type="ARBA" id="ARBA00023015"/>
    </source>
</evidence>
<dbReference type="PANTHER" id="PTHR46600">
    <property type="entry name" value="THAP DOMAIN-CONTAINING"/>
    <property type="match status" value="1"/>
</dbReference>
<keyword evidence="8 12" id="KW-0238">DNA-binding</keyword>
<dbReference type="PANTHER" id="PTHR46600:SF1">
    <property type="entry name" value="THAP DOMAIN-CONTAINING PROTEIN 1"/>
    <property type="match status" value="1"/>
</dbReference>
<evidence type="ECO:0000256" key="11">
    <source>
        <dbReference type="ARBA" id="ARBA00023306"/>
    </source>
</evidence>
<evidence type="ECO:0000256" key="12">
    <source>
        <dbReference type="PROSITE-ProRule" id="PRU00309"/>
    </source>
</evidence>
<dbReference type="Gene3D" id="6.20.210.20">
    <property type="entry name" value="THAP domain"/>
    <property type="match status" value="1"/>
</dbReference>
<protein>
    <recommendedName>
        <fullName evidence="13">THAP-type domain-containing protein</fullName>
    </recommendedName>
</protein>
<evidence type="ECO:0000256" key="4">
    <source>
        <dbReference type="ARBA" id="ARBA00022771"/>
    </source>
</evidence>
<evidence type="ECO:0000313" key="15">
    <source>
        <dbReference type="Proteomes" id="UP000069940"/>
    </source>
</evidence>
<evidence type="ECO:0000259" key="13">
    <source>
        <dbReference type="PROSITE" id="PS50950"/>
    </source>
</evidence>
<comment type="similarity">
    <text evidence="2">Belongs to the THAP1 family.</text>
</comment>
<dbReference type="PROSITE" id="PS50950">
    <property type="entry name" value="ZF_THAP"/>
    <property type="match status" value="1"/>
</dbReference>
<keyword evidence="4 12" id="KW-0863">Zinc-finger</keyword>